<accession>A0AAP2CVV6</accession>
<dbReference type="GO" id="GO:0051301">
    <property type="term" value="P:cell division"/>
    <property type="evidence" value="ECO:0007669"/>
    <property type="project" value="UniProtKB-KW"/>
</dbReference>
<keyword evidence="3 6" id="KW-0812">Transmembrane</keyword>
<name>A0AAP2CVV6_9RHOB</name>
<dbReference type="Proteomes" id="UP001315686">
    <property type="component" value="Unassembled WGS sequence"/>
</dbReference>
<feature type="domain" description="ABC3 transporter permease C-terminal" evidence="7">
    <location>
        <begin position="183"/>
        <end position="292"/>
    </location>
</feature>
<protein>
    <submittedName>
        <fullName evidence="8">Cell division protein FtsX</fullName>
    </submittedName>
</protein>
<evidence type="ECO:0000313" key="8">
    <source>
        <dbReference type="EMBL" id="MBT0959496.1"/>
    </source>
</evidence>
<evidence type="ECO:0000256" key="3">
    <source>
        <dbReference type="ARBA" id="ARBA00022692"/>
    </source>
</evidence>
<dbReference type="RefSeq" id="WP_327795729.1">
    <property type="nucleotide sequence ID" value="NZ_JADQAZ010000005.1"/>
</dbReference>
<sequence length="303" mass="31696">MRLPRFLTNITGLLAGDGHADRVVPPTGFTAQLTLFAAGAMAFLAVFAAALSISTGRLADRWSDELARTATLRISAPAEQLEAQAAAALRLLETTTGVASARRITAQEQQDLLTPWLGPNLPLDALPIPALIEVTQTREGIDADGLRARLAGEVPGAVYDDHARWRAPLVRAAQRLRGLGWLSLLLITGVMGAMITLAASAALAANARVIETLRLIGARDAYIARAFVRRFTERALIGAAIGAALGTLSVALLPSADTAGGFLTGLGFSGAGWLLPALIPVIAAAVAFWATRTAALRTLRNLS</sequence>
<comment type="caution">
    <text evidence="8">The sequence shown here is derived from an EMBL/GenBank/DDBJ whole genome shotgun (WGS) entry which is preliminary data.</text>
</comment>
<keyword evidence="4 6" id="KW-1133">Transmembrane helix</keyword>
<evidence type="ECO:0000256" key="5">
    <source>
        <dbReference type="ARBA" id="ARBA00023136"/>
    </source>
</evidence>
<feature type="transmembrane region" description="Helical" evidence="6">
    <location>
        <begin position="235"/>
        <end position="253"/>
    </location>
</feature>
<organism evidence="8 9">
    <name type="scientific">Harenicola maris</name>
    <dbReference type="NCBI Taxonomy" id="2841044"/>
    <lineage>
        <taxon>Bacteria</taxon>
        <taxon>Pseudomonadati</taxon>
        <taxon>Pseudomonadota</taxon>
        <taxon>Alphaproteobacteria</taxon>
        <taxon>Rhodobacterales</taxon>
        <taxon>Paracoccaceae</taxon>
        <taxon>Harenicola</taxon>
    </lineage>
</organism>
<proteinExistence type="predicted"/>
<dbReference type="EMBL" id="JADQAZ010000005">
    <property type="protein sequence ID" value="MBT0959496.1"/>
    <property type="molecule type" value="Genomic_DNA"/>
</dbReference>
<evidence type="ECO:0000256" key="6">
    <source>
        <dbReference type="SAM" id="Phobius"/>
    </source>
</evidence>
<dbReference type="InterPro" id="IPR003838">
    <property type="entry name" value="ABC3_permease_C"/>
</dbReference>
<comment type="subcellular location">
    <subcellularLocation>
        <location evidence="1">Cell membrane</location>
        <topology evidence="1">Multi-pass membrane protein</topology>
    </subcellularLocation>
</comment>
<dbReference type="AlphaFoldDB" id="A0AAP2CVV6"/>
<evidence type="ECO:0000256" key="2">
    <source>
        <dbReference type="ARBA" id="ARBA00022475"/>
    </source>
</evidence>
<keyword evidence="8" id="KW-0132">Cell division</keyword>
<evidence type="ECO:0000256" key="1">
    <source>
        <dbReference type="ARBA" id="ARBA00004651"/>
    </source>
</evidence>
<dbReference type="Pfam" id="PF02687">
    <property type="entry name" value="FtsX"/>
    <property type="match status" value="1"/>
</dbReference>
<dbReference type="GO" id="GO:0032153">
    <property type="term" value="C:cell division site"/>
    <property type="evidence" value="ECO:0007669"/>
    <property type="project" value="TreeGrafter"/>
</dbReference>
<feature type="transmembrane region" description="Helical" evidence="6">
    <location>
        <begin position="30"/>
        <end position="53"/>
    </location>
</feature>
<dbReference type="InterPro" id="IPR004513">
    <property type="entry name" value="FtsX"/>
</dbReference>
<dbReference type="GO" id="GO:0005886">
    <property type="term" value="C:plasma membrane"/>
    <property type="evidence" value="ECO:0007669"/>
    <property type="project" value="UniProtKB-SubCell"/>
</dbReference>
<keyword evidence="9" id="KW-1185">Reference proteome</keyword>
<dbReference type="PANTHER" id="PTHR47755">
    <property type="entry name" value="CELL DIVISION PROTEIN FTSX"/>
    <property type="match status" value="1"/>
</dbReference>
<dbReference type="PANTHER" id="PTHR47755:SF1">
    <property type="entry name" value="CELL DIVISION PROTEIN FTSX"/>
    <property type="match status" value="1"/>
</dbReference>
<feature type="transmembrane region" description="Helical" evidence="6">
    <location>
        <begin position="179"/>
        <end position="203"/>
    </location>
</feature>
<keyword evidence="8" id="KW-0131">Cell cycle</keyword>
<keyword evidence="2" id="KW-1003">Cell membrane</keyword>
<evidence type="ECO:0000313" key="9">
    <source>
        <dbReference type="Proteomes" id="UP001315686"/>
    </source>
</evidence>
<evidence type="ECO:0000256" key="4">
    <source>
        <dbReference type="ARBA" id="ARBA00022989"/>
    </source>
</evidence>
<gene>
    <name evidence="8" type="ORF">IV417_19060</name>
</gene>
<feature type="transmembrane region" description="Helical" evidence="6">
    <location>
        <begin position="273"/>
        <end position="291"/>
    </location>
</feature>
<keyword evidence="5 6" id="KW-0472">Membrane</keyword>
<evidence type="ECO:0000259" key="7">
    <source>
        <dbReference type="Pfam" id="PF02687"/>
    </source>
</evidence>
<reference evidence="8 9" key="1">
    <citation type="journal article" date="2021" name="Arch. Microbiol.">
        <title>Harenicola maris gen. nov., sp. nov. isolated from the Sea of Japan shallow sediments.</title>
        <authorList>
            <person name="Romanenko L.A."/>
            <person name="Kurilenko V.V."/>
            <person name="Chernysheva N.Y."/>
            <person name="Tekutyeva L.A."/>
            <person name="Velansky P.V."/>
            <person name="Svetashev V.I."/>
            <person name="Isaeva M.P."/>
        </authorList>
    </citation>
    <scope>NUCLEOTIDE SEQUENCE [LARGE SCALE GENOMIC DNA]</scope>
    <source>
        <strain evidence="8 9">KMM 3653</strain>
    </source>
</reference>